<protein>
    <submittedName>
        <fullName evidence="1">Uncharacterized protein</fullName>
    </submittedName>
</protein>
<comment type="caution">
    <text evidence="1">The sequence shown here is derived from an EMBL/GenBank/DDBJ whole genome shotgun (WGS) entry which is preliminary data.</text>
</comment>
<gene>
    <name evidence="1" type="ORF">B0T22DRAFT_225507</name>
</gene>
<dbReference type="Proteomes" id="UP001270362">
    <property type="component" value="Unassembled WGS sequence"/>
</dbReference>
<evidence type="ECO:0000313" key="2">
    <source>
        <dbReference type="Proteomes" id="UP001270362"/>
    </source>
</evidence>
<reference evidence="1" key="2">
    <citation type="submission" date="2023-06" db="EMBL/GenBank/DDBJ databases">
        <authorList>
            <consortium name="Lawrence Berkeley National Laboratory"/>
            <person name="Haridas S."/>
            <person name="Hensen N."/>
            <person name="Bonometti L."/>
            <person name="Westerberg I."/>
            <person name="Brannstrom I.O."/>
            <person name="Guillou S."/>
            <person name="Cros-Aarteil S."/>
            <person name="Calhoun S."/>
            <person name="Kuo A."/>
            <person name="Mondo S."/>
            <person name="Pangilinan J."/>
            <person name="Riley R."/>
            <person name="Labutti K."/>
            <person name="Andreopoulos B."/>
            <person name="Lipzen A."/>
            <person name="Chen C."/>
            <person name="Yanf M."/>
            <person name="Daum C."/>
            <person name="Ng V."/>
            <person name="Clum A."/>
            <person name="Steindorff A."/>
            <person name="Ohm R."/>
            <person name="Martin F."/>
            <person name="Silar P."/>
            <person name="Natvig D."/>
            <person name="Lalanne C."/>
            <person name="Gautier V."/>
            <person name="Ament-Velasquez S.L."/>
            <person name="Kruys A."/>
            <person name="Hutchinson M.I."/>
            <person name="Powell A.J."/>
            <person name="Barry K."/>
            <person name="Miller A.N."/>
            <person name="Grigoriev I.V."/>
            <person name="Debuchy R."/>
            <person name="Gladieux P."/>
            <person name="Thoren M.H."/>
            <person name="Johannesson H."/>
        </authorList>
    </citation>
    <scope>NUCLEOTIDE SEQUENCE</scope>
    <source>
        <strain evidence="1">CBS 314.62</strain>
    </source>
</reference>
<keyword evidence="2" id="KW-1185">Reference proteome</keyword>
<proteinExistence type="predicted"/>
<dbReference type="AlphaFoldDB" id="A0AAE0X5L3"/>
<dbReference type="EMBL" id="JAULSO010000003">
    <property type="protein sequence ID" value="KAK3685656.1"/>
    <property type="molecule type" value="Genomic_DNA"/>
</dbReference>
<evidence type="ECO:0000313" key="1">
    <source>
        <dbReference type="EMBL" id="KAK3685656.1"/>
    </source>
</evidence>
<sequence length="150" mass="16292">MRVRWKHVNGTAGSLCRVSTPLCRATRQSDRNECFSTYIQFHVSLALLVAAISCREAVGKARASSSDSGFLGADGFVCLHLVPGRLGGQGTSGLVPGIQTQHQAGVRLLFSQVLSLSDLSRHRMDPRRRPLEIARSMKLPLFSHGTYGSV</sequence>
<organism evidence="1 2">
    <name type="scientific">Podospora appendiculata</name>
    <dbReference type="NCBI Taxonomy" id="314037"/>
    <lineage>
        <taxon>Eukaryota</taxon>
        <taxon>Fungi</taxon>
        <taxon>Dikarya</taxon>
        <taxon>Ascomycota</taxon>
        <taxon>Pezizomycotina</taxon>
        <taxon>Sordariomycetes</taxon>
        <taxon>Sordariomycetidae</taxon>
        <taxon>Sordariales</taxon>
        <taxon>Podosporaceae</taxon>
        <taxon>Podospora</taxon>
    </lineage>
</organism>
<name>A0AAE0X5L3_9PEZI</name>
<accession>A0AAE0X5L3</accession>
<reference evidence="1" key="1">
    <citation type="journal article" date="2023" name="Mol. Phylogenet. Evol.">
        <title>Genome-scale phylogeny and comparative genomics of the fungal order Sordariales.</title>
        <authorList>
            <person name="Hensen N."/>
            <person name="Bonometti L."/>
            <person name="Westerberg I."/>
            <person name="Brannstrom I.O."/>
            <person name="Guillou S."/>
            <person name="Cros-Aarteil S."/>
            <person name="Calhoun S."/>
            <person name="Haridas S."/>
            <person name="Kuo A."/>
            <person name="Mondo S."/>
            <person name="Pangilinan J."/>
            <person name="Riley R."/>
            <person name="LaButti K."/>
            <person name="Andreopoulos B."/>
            <person name="Lipzen A."/>
            <person name="Chen C."/>
            <person name="Yan M."/>
            <person name="Daum C."/>
            <person name="Ng V."/>
            <person name="Clum A."/>
            <person name="Steindorff A."/>
            <person name="Ohm R.A."/>
            <person name="Martin F."/>
            <person name="Silar P."/>
            <person name="Natvig D.O."/>
            <person name="Lalanne C."/>
            <person name="Gautier V."/>
            <person name="Ament-Velasquez S.L."/>
            <person name="Kruys A."/>
            <person name="Hutchinson M.I."/>
            <person name="Powell A.J."/>
            <person name="Barry K."/>
            <person name="Miller A.N."/>
            <person name="Grigoriev I.V."/>
            <person name="Debuchy R."/>
            <person name="Gladieux P."/>
            <person name="Hiltunen Thoren M."/>
            <person name="Johannesson H."/>
        </authorList>
    </citation>
    <scope>NUCLEOTIDE SEQUENCE</scope>
    <source>
        <strain evidence="1">CBS 314.62</strain>
    </source>
</reference>